<proteinExistence type="predicted"/>
<dbReference type="PANTHER" id="PTHR41244">
    <property type="entry name" value="RHAMNAN SYNTHESIS F"/>
    <property type="match status" value="1"/>
</dbReference>
<sequence length="367" mass="44221">MKILCMYLPQYHEIEENNEWWGEGYTEWTATKNAFPLFRGHEQPKVPLNENYYDLSDESADTWKWQAELAKRYNIYGFCVYHYWFKGKQLLQKPLEILLNNPQIDINYCICWANESWTRTWYGLEKEVLMKQEYGNRSDWKEHFIYLLKFFKDKRYIKVNNKPMLNIYRSSDINKLEEMLDFWNELAVENGFDGIYIVSANNNGELEKRENLIDAYYNFEPGYTLKHKLNMLQKLKYNINVLLRQETNRILKVKLLERIIDAKKINQMMLKRIENTTKPVFKGAYVMWDNTPRRSYKGLVYKNTSPDLLYETLIKIKSTLDDDDLNFVYLNAWNEWGEGCYLEPDKNNRYKNLEAVKKAVGENEVRE</sequence>
<dbReference type="Gene3D" id="3.20.20.80">
    <property type="entry name" value="Glycosidases"/>
    <property type="match status" value="1"/>
</dbReference>
<protein>
    <submittedName>
        <fullName evidence="1">Glycosyl transferase</fullName>
    </submittedName>
</protein>
<name>A0A6A8DBJ4_9BACI</name>
<dbReference type="PANTHER" id="PTHR41244:SF1">
    <property type="entry name" value="GLYCOSYLTRANSFERASE"/>
    <property type="match status" value="1"/>
</dbReference>
<keyword evidence="1" id="KW-0808">Transferase</keyword>
<accession>A0A6A8DBJ4</accession>
<dbReference type="InterPro" id="IPR032719">
    <property type="entry name" value="WbsX"/>
</dbReference>
<dbReference type="Proteomes" id="UP000799092">
    <property type="component" value="Unassembled WGS sequence"/>
</dbReference>
<evidence type="ECO:0000313" key="1">
    <source>
        <dbReference type="EMBL" id="MRH41229.1"/>
    </source>
</evidence>
<dbReference type="OrthoDB" id="9816424at2"/>
<dbReference type="GO" id="GO:0016740">
    <property type="term" value="F:transferase activity"/>
    <property type="evidence" value="ECO:0007669"/>
    <property type="project" value="UniProtKB-KW"/>
</dbReference>
<keyword evidence="2" id="KW-1185">Reference proteome</keyword>
<reference evidence="1" key="1">
    <citation type="submission" date="2019-11" db="EMBL/GenBank/DDBJ databases">
        <authorList>
            <person name="Li J."/>
        </authorList>
    </citation>
    <scope>NUCLEOTIDE SEQUENCE</scope>
    <source>
        <strain evidence="1">B6B</strain>
    </source>
</reference>
<dbReference type="Pfam" id="PF14307">
    <property type="entry name" value="Glyco_tran_WbsX"/>
    <property type="match status" value="1"/>
</dbReference>
<dbReference type="EMBL" id="WJNG01000001">
    <property type="protein sequence ID" value="MRH41229.1"/>
    <property type="molecule type" value="Genomic_DNA"/>
</dbReference>
<dbReference type="AlphaFoldDB" id="A0A6A8DBJ4"/>
<dbReference type="CDD" id="cd11579">
    <property type="entry name" value="Glyco_tran_WbsX"/>
    <property type="match status" value="1"/>
</dbReference>
<dbReference type="RefSeq" id="WP_153734892.1">
    <property type="nucleotide sequence ID" value="NZ_WJNG01000001.1"/>
</dbReference>
<evidence type="ECO:0000313" key="2">
    <source>
        <dbReference type="Proteomes" id="UP000799092"/>
    </source>
</evidence>
<organism evidence="1 2">
    <name type="scientific">Aquibacillus halophilus</name>
    <dbReference type="NCBI Taxonomy" id="930132"/>
    <lineage>
        <taxon>Bacteria</taxon>
        <taxon>Bacillati</taxon>
        <taxon>Bacillota</taxon>
        <taxon>Bacilli</taxon>
        <taxon>Bacillales</taxon>
        <taxon>Bacillaceae</taxon>
        <taxon>Aquibacillus</taxon>
    </lineage>
</organism>
<comment type="caution">
    <text evidence="1">The sequence shown here is derived from an EMBL/GenBank/DDBJ whole genome shotgun (WGS) entry which is preliminary data.</text>
</comment>
<gene>
    <name evidence="1" type="ORF">GH741_00910</name>
</gene>